<reference evidence="1 2" key="1">
    <citation type="submission" date="2015-01" db="EMBL/GenBank/DDBJ databases">
        <title>Evolution of Trichinella species and genotypes.</title>
        <authorList>
            <person name="Korhonen P.K."/>
            <person name="Edoardo P."/>
            <person name="Giuseppe L.R."/>
            <person name="Gasser R.B."/>
        </authorList>
    </citation>
    <scope>NUCLEOTIDE SEQUENCE [LARGE SCALE GENOMIC DNA]</scope>
    <source>
        <strain evidence="1">ISS141</strain>
    </source>
</reference>
<sequence length="150" mass="17077">MFIFRLNHPSCGETLYTVHALTRVCSGLTDLFALFSDQRARTHVRRHQATAQRAAQQVLQDRYMDDLATSCDQLLSMFNPMGCSVPFTLHVKVLFQFLCRRTRRSLPSLWTRAYRSAGCRGTGTFRAEHIEAIGSLPHVLEWQRGCLGMG</sequence>
<gene>
    <name evidence="1" type="ORF">T4E_2148</name>
</gene>
<accession>A0A0V0Y6Y8</accession>
<dbReference type="Proteomes" id="UP000054815">
    <property type="component" value="Unassembled WGS sequence"/>
</dbReference>
<evidence type="ECO:0000313" key="1">
    <source>
        <dbReference type="EMBL" id="KRX96244.1"/>
    </source>
</evidence>
<organism evidence="1 2">
    <name type="scientific">Trichinella pseudospiralis</name>
    <name type="common">Parasitic roundworm</name>
    <dbReference type="NCBI Taxonomy" id="6337"/>
    <lineage>
        <taxon>Eukaryota</taxon>
        <taxon>Metazoa</taxon>
        <taxon>Ecdysozoa</taxon>
        <taxon>Nematoda</taxon>
        <taxon>Enoplea</taxon>
        <taxon>Dorylaimia</taxon>
        <taxon>Trichinellida</taxon>
        <taxon>Trichinellidae</taxon>
        <taxon>Trichinella</taxon>
    </lineage>
</organism>
<dbReference type="EMBL" id="JYDU01000046">
    <property type="protein sequence ID" value="KRX96244.1"/>
    <property type="molecule type" value="Genomic_DNA"/>
</dbReference>
<proteinExistence type="predicted"/>
<dbReference type="AlphaFoldDB" id="A0A0V0Y6Y8"/>
<comment type="caution">
    <text evidence="1">The sequence shown here is derived from an EMBL/GenBank/DDBJ whole genome shotgun (WGS) entry which is preliminary data.</text>
</comment>
<evidence type="ECO:0000313" key="2">
    <source>
        <dbReference type="Proteomes" id="UP000054815"/>
    </source>
</evidence>
<protein>
    <submittedName>
        <fullName evidence="1">Uncharacterized protein</fullName>
    </submittedName>
</protein>
<name>A0A0V0Y6Y8_TRIPS</name>